<organism evidence="1">
    <name type="scientific">Myoviridae sp. ctA4D8</name>
    <dbReference type="NCBI Taxonomy" id="2823535"/>
    <lineage>
        <taxon>Viruses</taxon>
        <taxon>Duplodnaviria</taxon>
        <taxon>Heunggongvirae</taxon>
        <taxon>Uroviricota</taxon>
        <taxon>Caudoviricetes</taxon>
    </lineage>
</organism>
<sequence length="153" mass="17650">MNGKEKFLKKYGHLLSEAKFIPNFRKMYSGLDIKPEITGNIANVHLKTESPLAVNLSNEEVACVYMLKEVDSHQLETLMSVHITKAVETAYSEIKDFISIPMHVAQLITKVELETGSDKEKILKWRDQMVVNGIYKPLQKEIDYQLKVYKYLD</sequence>
<proteinExistence type="predicted"/>
<evidence type="ECO:0000313" key="1">
    <source>
        <dbReference type="EMBL" id="DAD65393.1"/>
    </source>
</evidence>
<accession>A0A8S5L6J6</accession>
<name>A0A8S5L6J6_9CAUD</name>
<protein>
    <submittedName>
        <fullName evidence="1">Uncharacterized protein</fullName>
    </submittedName>
</protein>
<dbReference type="EMBL" id="BK014643">
    <property type="protein sequence ID" value="DAD65393.1"/>
    <property type="molecule type" value="Genomic_DNA"/>
</dbReference>
<reference evidence="1" key="1">
    <citation type="journal article" date="2021" name="Proc. Natl. Acad. Sci. U.S.A.">
        <title>A Catalog of Tens of Thousands of Viruses from Human Metagenomes Reveals Hidden Associations with Chronic Diseases.</title>
        <authorList>
            <person name="Tisza M.J."/>
            <person name="Buck C.B."/>
        </authorList>
    </citation>
    <scope>NUCLEOTIDE SEQUENCE</scope>
    <source>
        <strain evidence="1">CtA4D8</strain>
    </source>
</reference>